<protein>
    <submittedName>
        <fullName evidence="1">Uncharacterized protein</fullName>
    </submittedName>
</protein>
<gene>
    <name evidence="1" type="ORF">KS4_32820</name>
</gene>
<keyword evidence="2" id="KW-1185">Reference proteome</keyword>
<name>A0A517YY96_9BACT</name>
<organism evidence="1 2">
    <name type="scientific">Poriferisphaera corsica</name>
    <dbReference type="NCBI Taxonomy" id="2528020"/>
    <lineage>
        <taxon>Bacteria</taxon>
        <taxon>Pseudomonadati</taxon>
        <taxon>Planctomycetota</taxon>
        <taxon>Phycisphaerae</taxon>
        <taxon>Phycisphaerales</taxon>
        <taxon>Phycisphaeraceae</taxon>
        <taxon>Poriferisphaera</taxon>
    </lineage>
</organism>
<proteinExistence type="predicted"/>
<reference evidence="1 2" key="1">
    <citation type="submission" date="2019-02" db="EMBL/GenBank/DDBJ databases">
        <title>Deep-cultivation of Planctomycetes and their phenomic and genomic characterization uncovers novel biology.</title>
        <authorList>
            <person name="Wiegand S."/>
            <person name="Jogler M."/>
            <person name="Boedeker C."/>
            <person name="Pinto D."/>
            <person name="Vollmers J."/>
            <person name="Rivas-Marin E."/>
            <person name="Kohn T."/>
            <person name="Peeters S.H."/>
            <person name="Heuer A."/>
            <person name="Rast P."/>
            <person name="Oberbeckmann S."/>
            <person name="Bunk B."/>
            <person name="Jeske O."/>
            <person name="Meyerdierks A."/>
            <person name="Storesund J.E."/>
            <person name="Kallscheuer N."/>
            <person name="Luecker S."/>
            <person name="Lage O.M."/>
            <person name="Pohl T."/>
            <person name="Merkel B.J."/>
            <person name="Hornburger P."/>
            <person name="Mueller R.-W."/>
            <person name="Bruemmer F."/>
            <person name="Labrenz M."/>
            <person name="Spormann A.M."/>
            <person name="Op den Camp H."/>
            <person name="Overmann J."/>
            <person name="Amann R."/>
            <person name="Jetten M.S.M."/>
            <person name="Mascher T."/>
            <person name="Medema M.H."/>
            <person name="Devos D.P."/>
            <person name="Kaster A.-K."/>
            <person name="Ovreas L."/>
            <person name="Rohde M."/>
            <person name="Galperin M.Y."/>
            <person name="Jogler C."/>
        </authorList>
    </citation>
    <scope>NUCLEOTIDE SEQUENCE [LARGE SCALE GENOMIC DNA]</scope>
    <source>
        <strain evidence="1 2">KS4</strain>
    </source>
</reference>
<dbReference type="RefSeq" id="WP_145080191.1">
    <property type="nucleotide sequence ID" value="NZ_CP036425.1"/>
</dbReference>
<dbReference type="AlphaFoldDB" id="A0A517YY96"/>
<evidence type="ECO:0000313" key="1">
    <source>
        <dbReference type="EMBL" id="QDU35202.1"/>
    </source>
</evidence>
<sequence>MRGKVNHQEIKQAYARHGRVLLVVNEHDSELIFEADRNVLFRHEIGVGIKAFDEQLATRFHVCLKDAAMLRQRLGVSYIGEDRLARRVDRCQREISEGLIREMDLCLRFWLSEHAGLVFDEVGVIGSGAWCDWLASEVGELLNIECGVVEHVGCEMRLAS</sequence>
<evidence type="ECO:0000313" key="2">
    <source>
        <dbReference type="Proteomes" id="UP000317369"/>
    </source>
</evidence>
<dbReference type="EMBL" id="CP036425">
    <property type="protein sequence ID" value="QDU35202.1"/>
    <property type="molecule type" value="Genomic_DNA"/>
</dbReference>
<dbReference type="Proteomes" id="UP000317369">
    <property type="component" value="Chromosome"/>
</dbReference>
<dbReference type="KEGG" id="pcor:KS4_32820"/>
<dbReference type="Gene3D" id="3.30.420.40">
    <property type="match status" value="1"/>
</dbReference>
<accession>A0A517YY96</accession>